<sequence>MGGGSIFRRMISVLLAIITFLQTPFHCKTANLRTDIHCKLLTPLIFPISVVSPAMWVTAYSMQLAVQAEQARLPKSAVLWRASVDVKT</sequence>
<accession>A0ABD0LXX8</accession>
<comment type="caution">
    <text evidence="1">The sequence shown here is derived from an EMBL/GenBank/DDBJ whole genome shotgun (WGS) entry which is preliminary data.</text>
</comment>
<evidence type="ECO:0008006" key="3">
    <source>
        <dbReference type="Google" id="ProtNLM"/>
    </source>
</evidence>
<protein>
    <recommendedName>
        <fullName evidence="3">Secreted protein</fullName>
    </recommendedName>
</protein>
<dbReference type="AlphaFoldDB" id="A0ABD0LXX8"/>
<dbReference type="EMBL" id="JACVVK020000017">
    <property type="protein sequence ID" value="KAK7504051.1"/>
    <property type="molecule type" value="Genomic_DNA"/>
</dbReference>
<name>A0ABD0LXX8_9CAEN</name>
<organism evidence="1 2">
    <name type="scientific">Batillaria attramentaria</name>
    <dbReference type="NCBI Taxonomy" id="370345"/>
    <lineage>
        <taxon>Eukaryota</taxon>
        <taxon>Metazoa</taxon>
        <taxon>Spiralia</taxon>
        <taxon>Lophotrochozoa</taxon>
        <taxon>Mollusca</taxon>
        <taxon>Gastropoda</taxon>
        <taxon>Caenogastropoda</taxon>
        <taxon>Sorbeoconcha</taxon>
        <taxon>Cerithioidea</taxon>
        <taxon>Batillariidae</taxon>
        <taxon>Batillaria</taxon>
    </lineage>
</organism>
<dbReference type="Proteomes" id="UP001519460">
    <property type="component" value="Unassembled WGS sequence"/>
</dbReference>
<evidence type="ECO:0000313" key="2">
    <source>
        <dbReference type="Proteomes" id="UP001519460"/>
    </source>
</evidence>
<reference evidence="1 2" key="1">
    <citation type="journal article" date="2023" name="Sci. Data">
        <title>Genome assembly of the Korean intertidal mud-creeper Batillaria attramentaria.</title>
        <authorList>
            <person name="Patra A.K."/>
            <person name="Ho P.T."/>
            <person name="Jun S."/>
            <person name="Lee S.J."/>
            <person name="Kim Y."/>
            <person name="Won Y.J."/>
        </authorList>
    </citation>
    <scope>NUCLEOTIDE SEQUENCE [LARGE SCALE GENOMIC DNA]</scope>
    <source>
        <strain evidence="1">Wonlab-2016</strain>
    </source>
</reference>
<proteinExistence type="predicted"/>
<gene>
    <name evidence="1" type="ORF">BaRGS_00004783</name>
</gene>
<keyword evidence="2" id="KW-1185">Reference proteome</keyword>
<evidence type="ECO:0000313" key="1">
    <source>
        <dbReference type="EMBL" id="KAK7504051.1"/>
    </source>
</evidence>